<dbReference type="InterPro" id="IPR036942">
    <property type="entry name" value="Beta-barrel_TonB_sf"/>
</dbReference>
<evidence type="ECO:0000313" key="17">
    <source>
        <dbReference type="Proteomes" id="UP001162802"/>
    </source>
</evidence>
<dbReference type="InterPro" id="IPR000531">
    <property type="entry name" value="Beta-barrel_TonB"/>
</dbReference>
<feature type="domain" description="TonB-dependent receptor-like beta-barrel" evidence="14">
    <location>
        <begin position="302"/>
        <end position="794"/>
    </location>
</feature>
<comment type="similarity">
    <text evidence="11 12">Belongs to the TonB-dependent receptor family.</text>
</comment>
<dbReference type="Pfam" id="PF07715">
    <property type="entry name" value="Plug"/>
    <property type="match status" value="1"/>
</dbReference>
<organism evidence="16 17">
    <name type="scientific">Novosphingobium mangrovi</name>
    <name type="common">ex Hu et al. 2023</name>
    <dbReference type="NCBI Taxonomy" id="2930094"/>
    <lineage>
        <taxon>Bacteria</taxon>
        <taxon>Pseudomonadati</taxon>
        <taxon>Pseudomonadota</taxon>
        <taxon>Alphaproteobacteria</taxon>
        <taxon>Sphingomonadales</taxon>
        <taxon>Sphingomonadaceae</taxon>
        <taxon>Novosphingobium</taxon>
    </lineage>
</organism>
<evidence type="ECO:0000256" key="2">
    <source>
        <dbReference type="ARBA" id="ARBA00022448"/>
    </source>
</evidence>
<keyword evidence="16" id="KW-0675">Receptor</keyword>
<dbReference type="PANTHER" id="PTHR32552">
    <property type="entry name" value="FERRICHROME IRON RECEPTOR-RELATED"/>
    <property type="match status" value="1"/>
</dbReference>
<keyword evidence="7" id="KW-0406">Ion transport</keyword>
<keyword evidence="5 11" id="KW-0812">Transmembrane</keyword>
<evidence type="ECO:0000256" key="12">
    <source>
        <dbReference type="RuleBase" id="RU003357"/>
    </source>
</evidence>
<sequence length="828" mass="89733">MRRTALVSSTAWMAIGAAFLPLQAAQAQDEAARPTRAEPSMPEIIVTAQRKSESIYEVPLAVQALGQDTLEDLRIDDVNALATAVPGLSVAPAYSGVPIFTLRGIGFNTVNITATSTVGIYQDELAYPYPSMAGGPIFDLERVEVLKGPQGTLYGRNTTAGLIDFITAKPLLGKTSGRVQTEFGNYQTYNLEGMLNLPLGDIAALRVSGRWENSDKGWQVDQLRGDRLGEKDRLAGRASLLIEPGDDFSAFLSVSGWRDRSDTQAGQAISLNLTNRLSLAAPSFGPGDANVPGLLDYLDTYQPTKASQAGFNTTQQLSQTLGLAPGIGAPKADSDFISAQLRLTWSPNDRLSFISISGYNDFSRNDVVDFSGAPYEIIATRYDAGIKSFQQEFRAEIDGDGFDLTLGGYYAHDKMHESTVFLIGENSSVRYLRLATLGLMADPVANAIFNTSGYTPADVVNAFRAGGGGARSKSETMSAFMNGEVELTSQLTMSGGMRVGIDKTELNGCSIDVNGNYLPIVNTAARAIIFQTYGVIAPEVVKNGCTTYDPVTNTDHEVYSRLNESNFSGRLALQYEPNADTLLFASVARGIKSGNIPIVPANRAVQFTPATQEKLTAYEIGARLGFWGHRAQVNVTGFYYDYTDKQFSSYVPDPTFGALQRLVNIPKSRAWGIDGEIVLQPINELTLTWNATYLDTKVKNYTGANAAGIPTDFSGANFSFAPKFSTSGTALVVVPVSTKFDFRASLNASYQSRTHSDFGEDPFFAIKDYFLLNGSIGVQSADGNWGLSLWARNLTNTYYWTSVVDNQNLNVRFAGMPRTYGLTLSYGF</sequence>
<dbReference type="EMBL" id="JALHAT010000002">
    <property type="protein sequence ID" value="MCJ1959324.1"/>
    <property type="molecule type" value="Genomic_DNA"/>
</dbReference>
<evidence type="ECO:0000256" key="5">
    <source>
        <dbReference type="ARBA" id="ARBA00022692"/>
    </source>
</evidence>
<keyword evidence="8 12" id="KW-0798">TonB box</keyword>
<feature type="domain" description="TonB-dependent receptor plug" evidence="15">
    <location>
        <begin position="56"/>
        <end position="161"/>
    </location>
</feature>
<evidence type="ECO:0000256" key="6">
    <source>
        <dbReference type="ARBA" id="ARBA00023004"/>
    </source>
</evidence>
<keyword evidence="6" id="KW-0408">Iron</keyword>
<evidence type="ECO:0000259" key="14">
    <source>
        <dbReference type="Pfam" id="PF00593"/>
    </source>
</evidence>
<dbReference type="Proteomes" id="UP001162802">
    <property type="component" value="Unassembled WGS sequence"/>
</dbReference>
<feature type="signal peptide" evidence="13">
    <location>
        <begin position="1"/>
        <end position="24"/>
    </location>
</feature>
<dbReference type="Gene3D" id="2.170.130.10">
    <property type="entry name" value="TonB-dependent receptor, plug domain"/>
    <property type="match status" value="1"/>
</dbReference>
<protein>
    <submittedName>
        <fullName evidence="16">TonB-dependent receptor</fullName>
    </submittedName>
</protein>
<evidence type="ECO:0000256" key="3">
    <source>
        <dbReference type="ARBA" id="ARBA00022452"/>
    </source>
</evidence>
<evidence type="ECO:0000256" key="7">
    <source>
        <dbReference type="ARBA" id="ARBA00023065"/>
    </source>
</evidence>
<proteinExistence type="inferred from homology"/>
<dbReference type="InterPro" id="IPR037066">
    <property type="entry name" value="Plug_dom_sf"/>
</dbReference>
<dbReference type="PANTHER" id="PTHR32552:SF81">
    <property type="entry name" value="TONB-DEPENDENT OUTER MEMBRANE RECEPTOR"/>
    <property type="match status" value="1"/>
</dbReference>
<evidence type="ECO:0000256" key="11">
    <source>
        <dbReference type="PROSITE-ProRule" id="PRU01360"/>
    </source>
</evidence>
<evidence type="ECO:0000256" key="1">
    <source>
        <dbReference type="ARBA" id="ARBA00004571"/>
    </source>
</evidence>
<keyword evidence="13" id="KW-0732">Signal</keyword>
<evidence type="ECO:0000313" key="16">
    <source>
        <dbReference type="EMBL" id="MCJ1959324.1"/>
    </source>
</evidence>
<evidence type="ECO:0000259" key="15">
    <source>
        <dbReference type="Pfam" id="PF07715"/>
    </source>
</evidence>
<keyword evidence="4" id="KW-0410">Iron transport</keyword>
<dbReference type="InterPro" id="IPR039426">
    <property type="entry name" value="TonB-dep_rcpt-like"/>
</dbReference>
<dbReference type="PROSITE" id="PS52016">
    <property type="entry name" value="TONB_DEPENDENT_REC_3"/>
    <property type="match status" value="1"/>
</dbReference>
<keyword evidence="17" id="KW-1185">Reference proteome</keyword>
<dbReference type="InterPro" id="IPR012910">
    <property type="entry name" value="Plug_dom"/>
</dbReference>
<keyword evidence="10 11" id="KW-0998">Cell outer membrane</keyword>
<reference evidence="16" key="1">
    <citation type="submission" date="2022-03" db="EMBL/GenBank/DDBJ databases">
        <title>Identification of a novel bacterium isolated from mangrove sediments.</title>
        <authorList>
            <person name="Pan X."/>
        </authorList>
    </citation>
    <scope>NUCLEOTIDE SEQUENCE</scope>
    <source>
        <strain evidence="16">B2637</strain>
    </source>
</reference>
<accession>A0ABT0A839</accession>
<dbReference type="Gene3D" id="2.40.170.20">
    <property type="entry name" value="TonB-dependent receptor, beta-barrel domain"/>
    <property type="match status" value="1"/>
</dbReference>
<evidence type="ECO:0000256" key="10">
    <source>
        <dbReference type="ARBA" id="ARBA00023237"/>
    </source>
</evidence>
<comment type="subcellular location">
    <subcellularLocation>
        <location evidence="1 11">Cell outer membrane</location>
        <topology evidence="1 11">Multi-pass membrane protein</topology>
    </subcellularLocation>
</comment>
<keyword evidence="3 11" id="KW-1134">Transmembrane beta strand</keyword>
<dbReference type="Pfam" id="PF00593">
    <property type="entry name" value="TonB_dep_Rec_b-barrel"/>
    <property type="match status" value="1"/>
</dbReference>
<dbReference type="RefSeq" id="WP_243796515.1">
    <property type="nucleotide sequence ID" value="NZ_JALHAT010000002.1"/>
</dbReference>
<comment type="caution">
    <text evidence="16">The sequence shown here is derived from an EMBL/GenBank/DDBJ whole genome shotgun (WGS) entry which is preliminary data.</text>
</comment>
<dbReference type="SUPFAM" id="SSF56935">
    <property type="entry name" value="Porins"/>
    <property type="match status" value="1"/>
</dbReference>
<evidence type="ECO:0000256" key="4">
    <source>
        <dbReference type="ARBA" id="ARBA00022496"/>
    </source>
</evidence>
<name>A0ABT0A839_9SPHN</name>
<keyword evidence="9 11" id="KW-0472">Membrane</keyword>
<evidence type="ECO:0000256" key="9">
    <source>
        <dbReference type="ARBA" id="ARBA00023136"/>
    </source>
</evidence>
<evidence type="ECO:0000256" key="13">
    <source>
        <dbReference type="SAM" id="SignalP"/>
    </source>
</evidence>
<keyword evidence="2 11" id="KW-0813">Transport</keyword>
<gene>
    <name evidence="16" type="ORF">MTR65_01345</name>
</gene>
<evidence type="ECO:0000256" key="8">
    <source>
        <dbReference type="ARBA" id="ARBA00023077"/>
    </source>
</evidence>
<feature type="chain" id="PRO_5046466757" evidence="13">
    <location>
        <begin position="25"/>
        <end position="828"/>
    </location>
</feature>